<proteinExistence type="predicted"/>
<dbReference type="InterPro" id="IPR027417">
    <property type="entry name" value="P-loop_NTPase"/>
</dbReference>
<dbReference type="EMBL" id="JAJKFT010000002">
    <property type="protein sequence ID" value="MCC9627177.1"/>
    <property type="molecule type" value="Genomic_DNA"/>
</dbReference>
<sequence length="193" mass="21775">MSNLKTITVVSGLPRSGTSLMMQMIDRGGIGALTDEIRTADRDNPKGYYEFEPVKKTKNDASWMDRAHGKVVKMVSSLLYDLPSTEHYNVVFMRRDIDEILDSQEKMLVRLGKPVADRDAIRTAYDVHLKRLFDWLPQQKHLHLLELSYNELLADPAAQVDKLNAFLGGELNTAAMLAAIDPGLYRNRSPQTA</sequence>
<evidence type="ECO:0000313" key="2">
    <source>
        <dbReference type="Proteomes" id="UP001139103"/>
    </source>
</evidence>
<dbReference type="AlphaFoldDB" id="A0A9X1SEW6"/>
<reference evidence="1" key="1">
    <citation type="submission" date="2021-11" db="EMBL/GenBank/DDBJ databases">
        <title>Genome sequence.</title>
        <authorList>
            <person name="Sun Q."/>
        </authorList>
    </citation>
    <scope>NUCLEOTIDE SEQUENCE</scope>
    <source>
        <strain evidence="1">JC732</strain>
    </source>
</reference>
<name>A0A9X1SEW6_9BACT</name>
<evidence type="ECO:0000313" key="1">
    <source>
        <dbReference type="EMBL" id="MCC9627177.1"/>
    </source>
</evidence>
<protein>
    <submittedName>
        <fullName evidence="1">Sulfotransferase</fullName>
    </submittedName>
</protein>
<keyword evidence="2" id="KW-1185">Reference proteome</keyword>
<gene>
    <name evidence="1" type="ORF">LOC68_02040</name>
</gene>
<dbReference type="RefSeq" id="WP_230215083.1">
    <property type="nucleotide sequence ID" value="NZ_JAJKFT010000002.1"/>
</dbReference>
<comment type="caution">
    <text evidence="1">The sequence shown here is derived from an EMBL/GenBank/DDBJ whole genome shotgun (WGS) entry which is preliminary data.</text>
</comment>
<organism evidence="1 2">
    <name type="scientific">Blastopirellula sediminis</name>
    <dbReference type="NCBI Taxonomy" id="2894196"/>
    <lineage>
        <taxon>Bacteria</taxon>
        <taxon>Pseudomonadati</taxon>
        <taxon>Planctomycetota</taxon>
        <taxon>Planctomycetia</taxon>
        <taxon>Pirellulales</taxon>
        <taxon>Pirellulaceae</taxon>
        <taxon>Blastopirellula</taxon>
    </lineage>
</organism>
<accession>A0A9X1SEW6</accession>
<dbReference type="Proteomes" id="UP001139103">
    <property type="component" value="Unassembled WGS sequence"/>
</dbReference>
<dbReference type="SUPFAM" id="SSF52540">
    <property type="entry name" value="P-loop containing nucleoside triphosphate hydrolases"/>
    <property type="match status" value="1"/>
</dbReference>
<dbReference type="Gene3D" id="3.40.50.300">
    <property type="entry name" value="P-loop containing nucleotide triphosphate hydrolases"/>
    <property type="match status" value="1"/>
</dbReference>